<dbReference type="PROSITE" id="PS00394">
    <property type="entry name" value="DNA_PHOTOLYASES_1_1"/>
    <property type="match status" value="1"/>
</dbReference>
<dbReference type="PROSITE" id="PS51645">
    <property type="entry name" value="PHR_CRY_ALPHA_BETA"/>
    <property type="match status" value="1"/>
</dbReference>
<comment type="caution">
    <text evidence="8">The sequence shown here is derived from an EMBL/GenBank/DDBJ whole genome shotgun (WGS) entry which is preliminary data.</text>
</comment>
<protein>
    <submittedName>
        <fullName evidence="8">Deoxyribodipyrimidine photo-lyase</fullName>
    </submittedName>
</protein>
<dbReference type="InterPro" id="IPR018394">
    <property type="entry name" value="DNA_photolyase_1_CS_C"/>
</dbReference>
<dbReference type="InterPro" id="IPR036155">
    <property type="entry name" value="Crypto/Photolyase_N_sf"/>
</dbReference>
<comment type="similarity">
    <text evidence="6">Belongs to the DNA photolyase family.</text>
</comment>
<evidence type="ECO:0000313" key="9">
    <source>
        <dbReference type="Proteomes" id="UP000289857"/>
    </source>
</evidence>
<dbReference type="OrthoDB" id="9772484at2"/>
<keyword evidence="2 5" id="KW-0285">Flavoprotein</keyword>
<keyword evidence="9" id="KW-1185">Reference proteome</keyword>
<evidence type="ECO:0000313" key="8">
    <source>
        <dbReference type="EMBL" id="RXR21451.1"/>
    </source>
</evidence>
<dbReference type="InterPro" id="IPR005101">
    <property type="entry name" value="Cryptochr/Photolyase_FAD-bd"/>
</dbReference>
<proteinExistence type="inferred from homology"/>
<evidence type="ECO:0000256" key="4">
    <source>
        <dbReference type="ARBA" id="ARBA00022991"/>
    </source>
</evidence>
<dbReference type="GO" id="GO:0006139">
    <property type="term" value="P:nucleobase-containing compound metabolic process"/>
    <property type="evidence" value="ECO:0007669"/>
    <property type="project" value="UniProtKB-ARBA"/>
</dbReference>
<accession>A0A4Q1K9Y5</accession>
<dbReference type="PANTHER" id="PTHR11455:SF9">
    <property type="entry name" value="CRYPTOCHROME CIRCADIAN CLOCK 5 ISOFORM X1"/>
    <property type="match status" value="1"/>
</dbReference>
<dbReference type="InterPro" id="IPR002081">
    <property type="entry name" value="Cryptochrome/DNA_photolyase_1"/>
</dbReference>
<evidence type="ECO:0000256" key="1">
    <source>
        <dbReference type="ARBA" id="ARBA00001932"/>
    </source>
</evidence>
<dbReference type="GO" id="GO:0003904">
    <property type="term" value="F:deoxyribodipyrimidine photo-lyase activity"/>
    <property type="evidence" value="ECO:0007669"/>
    <property type="project" value="TreeGrafter"/>
</dbReference>
<evidence type="ECO:0000256" key="6">
    <source>
        <dbReference type="RuleBase" id="RU004182"/>
    </source>
</evidence>
<dbReference type="PRINTS" id="PR00147">
    <property type="entry name" value="DNAPHOTLYASE"/>
</dbReference>
<dbReference type="Pfam" id="PF00875">
    <property type="entry name" value="DNA_photolyase"/>
    <property type="match status" value="1"/>
</dbReference>
<feature type="binding site" evidence="5">
    <location>
        <position position="211"/>
    </location>
    <ligand>
        <name>FAD</name>
        <dbReference type="ChEBI" id="CHEBI:57692"/>
    </ligand>
</feature>
<dbReference type="Pfam" id="PF03441">
    <property type="entry name" value="FAD_binding_7"/>
    <property type="match status" value="1"/>
</dbReference>
<dbReference type="AlphaFoldDB" id="A0A4Q1K9Y5"/>
<dbReference type="Proteomes" id="UP000289857">
    <property type="component" value="Unassembled WGS sequence"/>
</dbReference>
<dbReference type="GO" id="GO:0003677">
    <property type="term" value="F:DNA binding"/>
    <property type="evidence" value="ECO:0007669"/>
    <property type="project" value="TreeGrafter"/>
</dbReference>
<evidence type="ECO:0000259" key="7">
    <source>
        <dbReference type="PROSITE" id="PS51645"/>
    </source>
</evidence>
<evidence type="ECO:0000256" key="5">
    <source>
        <dbReference type="PIRSR" id="PIRSR602081-1"/>
    </source>
</evidence>
<organism evidence="8 9">
    <name type="scientific">Flavobacterium stagni</name>
    <dbReference type="NCBI Taxonomy" id="2506421"/>
    <lineage>
        <taxon>Bacteria</taxon>
        <taxon>Pseudomonadati</taxon>
        <taxon>Bacteroidota</taxon>
        <taxon>Flavobacteriia</taxon>
        <taxon>Flavobacteriales</taxon>
        <taxon>Flavobacteriaceae</taxon>
        <taxon>Flavobacterium</taxon>
    </lineage>
</organism>
<dbReference type="EMBL" id="SBKN01000008">
    <property type="protein sequence ID" value="RXR21451.1"/>
    <property type="molecule type" value="Genomic_DNA"/>
</dbReference>
<dbReference type="PANTHER" id="PTHR11455">
    <property type="entry name" value="CRYPTOCHROME"/>
    <property type="match status" value="1"/>
</dbReference>
<reference evidence="9" key="1">
    <citation type="submission" date="2019-01" db="EMBL/GenBank/DDBJ databases">
        <title>Cytophagaceae bacterium strain CAR-16.</title>
        <authorList>
            <person name="Chen W.-M."/>
        </authorList>
    </citation>
    <scope>NUCLEOTIDE SEQUENCE [LARGE SCALE GENOMIC DNA]</scope>
    <source>
        <strain evidence="9">WWJ-16</strain>
    </source>
</reference>
<comment type="cofactor">
    <cofactor evidence="1">
        <name>(6R)-5,10-methylene-5,6,7,8-tetrahydrofolate</name>
        <dbReference type="ChEBI" id="CHEBI:15636"/>
    </cofactor>
</comment>
<evidence type="ECO:0000256" key="3">
    <source>
        <dbReference type="ARBA" id="ARBA00022827"/>
    </source>
</evidence>
<dbReference type="InterPro" id="IPR036134">
    <property type="entry name" value="Crypto/Photolyase_FAD-like_sf"/>
</dbReference>
<dbReference type="SUPFAM" id="SSF52425">
    <property type="entry name" value="Cryptochrome/photolyase, N-terminal domain"/>
    <property type="match status" value="1"/>
</dbReference>
<keyword evidence="4 6" id="KW-0157">Chromophore</keyword>
<dbReference type="RefSeq" id="WP_129462201.1">
    <property type="nucleotide sequence ID" value="NZ_SBKN01000008.1"/>
</dbReference>
<dbReference type="GO" id="GO:0071949">
    <property type="term" value="F:FAD binding"/>
    <property type="evidence" value="ECO:0007669"/>
    <property type="project" value="TreeGrafter"/>
</dbReference>
<dbReference type="InterPro" id="IPR006050">
    <property type="entry name" value="DNA_photolyase_N"/>
</dbReference>
<dbReference type="GO" id="GO:0009416">
    <property type="term" value="P:response to light stimulus"/>
    <property type="evidence" value="ECO:0007669"/>
    <property type="project" value="TreeGrafter"/>
</dbReference>
<dbReference type="Gene3D" id="3.40.50.620">
    <property type="entry name" value="HUPs"/>
    <property type="match status" value="1"/>
</dbReference>
<dbReference type="Gene3D" id="1.25.40.80">
    <property type="match status" value="1"/>
</dbReference>
<evidence type="ECO:0000256" key="2">
    <source>
        <dbReference type="ARBA" id="ARBA00022630"/>
    </source>
</evidence>
<feature type="domain" description="Photolyase/cryptochrome alpha/beta" evidence="7">
    <location>
        <begin position="1"/>
        <end position="130"/>
    </location>
</feature>
<feature type="binding site" evidence="5">
    <location>
        <position position="262"/>
    </location>
    <ligand>
        <name>FAD</name>
        <dbReference type="ChEBI" id="CHEBI:57692"/>
    </ligand>
</feature>
<dbReference type="Gene3D" id="1.10.579.10">
    <property type="entry name" value="DNA Cyclobutane Dipyrimidine Photolyase, subunit A, domain 3"/>
    <property type="match status" value="1"/>
</dbReference>
<gene>
    <name evidence="8" type="ORF">EQG61_12060</name>
</gene>
<keyword evidence="8" id="KW-0456">Lyase</keyword>
<comment type="cofactor">
    <cofactor evidence="5">
        <name>FAD</name>
        <dbReference type="ChEBI" id="CHEBI:57692"/>
    </cofactor>
    <text evidence="5">Binds 1 FAD per subunit.</text>
</comment>
<dbReference type="GO" id="GO:0006950">
    <property type="term" value="P:response to stress"/>
    <property type="evidence" value="ECO:0007669"/>
    <property type="project" value="UniProtKB-ARBA"/>
</dbReference>
<name>A0A4Q1K9Y5_9FLAO</name>
<keyword evidence="3 5" id="KW-0274">FAD</keyword>
<dbReference type="SUPFAM" id="SSF48173">
    <property type="entry name" value="Cryptochrome/photolyase FAD-binding domain"/>
    <property type="match status" value="1"/>
</dbReference>
<dbReference type="InterPro" id="IPR014729">
    <property type="entry name" value="Rossmann-like_a/b/a_fold"/>
</dbReference>
<sequence length="486" mass="57666">MKVVWLKRDLRLHDHEALFRAIATKEKVLLLYILEPSLQQDIHYSARHFNFIKESLAELQHDLLPFHTQILIVEEEATFVFEKLIEMASITGVYSHQETGIQRTFHRDIEVSELLRANGIPWFEYITNGVIRGLRNRQTWKEDWYDFMEKARFPFEANGRTFVKYTEIEKLEIHFKIPSLDTPKDTPFQKGGRSVGLRYLKSFLTERVENYSRHISKPELGRKGCSRLSPYIAWGNLSIREVYQWTWEVRQKGKFKRQIDNFASRLRWQAHFIQKFEMECSMEFYPVNKGYLHLKLPVNTNYHEAWCSGKTGVPIVDACMRCLNTTGYLNFRMRALVVSFYTHHLMQPWQNCSPHLAQQFLDFEPGIHYPQIQMQAGVTGVNMIRIYNPVKNSIEHDAHGDFIRKWVPELRNIPEAFIHEPWKLTPIEQMLYGFEPGYDYPFPIVPLEEAQKAATDFWWNFRKQQEVRSDSKRILAKHTFPDREAS</sequence>